<feature type="region of interest" description="Disordered" evidence="1">
    <location>
        <begin position="1"/>
        <end position="64"/>
    </location>
</feature>
<keyword evidence="3" id="KW-1185">Reference proteome</keyword>
<reference evidence="2 3" key="1">
    <citation type="journal article" date="2013" name="Genome Announc.">
        <title>Genome Sequence of Rhizobium lupini HPC(L) Isolated from Saline Desert Soil, Kutch (Gujarat).</title>
        <authorList>
            <person name="Agarwal L."/>
            <person name="Purohit H.J."/>
        </authorList>
    </citation>
    <scope>NUCLEOTIDE SEQUENCE [LARGE SCALE GENOMIC DNA]</scope>
    <source>
        <strain evidence="3">HPC(L)</strain>
    </source>
</reference>
<name>A0ABP2RVN3_RHILU</name>
<sequence length="64" mass="6701">GEIDMRQGSDYLNVEDEVAKGPLADLPLEGEMPGRAEGGKTSRTPAPLYSKTPTASSRTALPNG</sequence>
<organism evidence="2 3">
    <name type="scientific">Bradyrhizobium lupini HPC(L)</name>
    <dbReference type="NCBI Taxonomy" id="1229491"/>
    <lineage>
        <taxon>Bacteria</taxon>
        <taxon>Pseudomonadati</taxon>
        <taxon>Pseudomonadota</taxon>
        <taxon>Alphaproteobacteria</taxon>
        <taxon>Hyphomicrobiales</taxon>
        <taxon>Nitrobacteraceae</taxon>
        <taxon>Bradyrhizobium</taxon>
    </lineage>
</organism>
<gene>
    <name evidence="2" type="ORF">C241_01789</name>
</gene>
<evidence type="ECO:0000313" key="2">
    <source>
        <dbReference type="EMBL" id="EKJ97032.1"/>
    </source>
</evidence>
<dbReference type="EMBL" id="AMQQ01000004">
    <property type="protein sequence ID" value="EKJ97032.1"/>
    <property type="molecule type" value="Genomic_DNA"/>
</dbReference>
<proteinExistence type="predicted"/>
<protein>
    <submittedName>
        <fullName evidence="2">Uncharacterized protein</fullName>
    </submittedName>
</protein>
<accession>A0ABP2RVN3</accession>
<feature type="compositionally biased region" description="Polar residues" evidence="1">
    <location>
        <begin position="51"/>
        <end position="64"/>
    </location>
</feature>
<comment type="caution">
    <text evidence="2">The sequence shown here is derived from an EMBL/GenBank/DDBJ whole genome shotgun (WGS) entry which is preliminary data.</text>
</comment>
<evidence type="ECO:0000256" key="1">
    <source>
        <dbReference type="SAM" id="MobiDB-lite"/>
    </source>
</evidence>
<evidence type="ECO:0000313" key="3">
    <source>
        <dbReference type="Proteomes" id="UP000017668"/>
    </source>
</evidence>
<feature type="non-terminal residue" evidence="2">
    <location>
        <position position="1"/>
    </location>
</feature>
<dbReference type="Proteomes" id="UP000017668">
    <property type="component" value="Unassembled WGS sequence"/>
</dbReference>